<dbReference type="Proteomes" id="UP000801864">
    <property type="component" value="Unassembled WGS sequence"/>
</dbReference>
<dbReference type="AlphaFoldDB" id="A0A9P5C7Y1"/>
<evidence type="ECO:0000313" key="2">
    <source>
        <dbReference type="Proteomes" id="UP000801864"/>
    </source>
</evidence>
<protein>
    <submittedName>
        <fullName evidence="1">Uncharacterized protein</fullName>
    </submittedName>
</protein>
<proteinExistence type="predicted"/>
<comment type="caution">
    <text evidence="1">The sequence shown here is derived from an EMBL/GenBank/DDBJ whole genome shotgun (WGS) entry which is preliminary data.</text>
</comment>
<reference evidence="1 2" key="1">
    <citation type="submission" date="2018-06" db="EMBL/GenBank/DDBJ databases">
        <title>Genome analysis of cellulolytic fungus Trichoderma lentiforme CFAM-422.</title>
        <authorList>
            <person name="Steindorff A.S."/>
            <person name="Formighieri E.F."/>
            <person name="Midorikawa G.E.O."/>
            <person name="Tamietti M.S."/>
            <person name="Ramos E.Z."/>
            <person name="Silva A.S."/>
            <person name="Bon E.P.S."/>
            <person name="Mendes T.D."/>
            <person name="Damaso M.C.T."/>
            <person name="Favaro L.C.L."/>
        </authorList>
    </citation>
    <scope>NUCLEOTIDE SEQUENCE [LARGE SCALE GENOMIC DNA]</scope>
    <source>
        <strain evidence="1 2">CFAM-422</strain>
    </source>
</reference>
<gene>
    <name evidence="1" type="ORF">CFAM422_010971</name>
</gene>
<organism evidence="1 2">
    <name type="scientific">Trichoderma lentiforme</name>
    <dbReference type="NCBI Taxonomy" id="1567552"/>
    <lineage>
        <taxon>Eukaryota</taxon>
        <taxon>Fungi</taxon>
        <taxon>Dikarya</taxon>
        <taxon>Ascomycota</taxon>
        <taxon>Pezizomycotina</taxon>
        <taxon>Sordariomycetes</taxon>
        <taxon>Hypocreomycetidae</taxon>
        <taxon>Hypocreales</taxon>
        <taxon>Hypocreaceae</taxon>
        <taxon>Trichoderma</taxon>
    </lineage>
</organism>
<sequence>MTNIHFIWRRASLGNPVDKNPAHQVALVLLNHLSQHTPLHNYLARLEQILDIDVIQVKCSPIPRHLLHGFVQPVSSVARDEQCAAILTTKTQRAQNARHVLLQIRLPQTVFEVLVRHQVEIMRHRQLHTILADNQLAPSIPVTQRRAPRLVVDLAVQSGSKVARMRTKRLAAASQQGALPSTLTGSSGSLLRAHLAVRAVDVVAGLGGCGALPGVVALVDDGEVEEIAAEGEVEVLNGPLLKGLRLEGREAVDGDGDG</sequence>
<name>A0A9P5C7Y1_9HYPO</name>
<accession>A0A9P5C7Y1</accession>
<dbReference type="EMBL" id="QLNT01000022">
    <property type="protein sequence ID" value="KAF3060854.1"/>
    <property type="molecule type" value="Genomic_DNA"/>
</dbReference>
<evidence type="ECO:0000313" key="1">
    <source>
        <dbReference type="EMBL" id="KAF3060854.1"/>
    </source>
</evidence>
<keyword evidence="2" id="KW-1185">Reference proteome</keyword>